<feature type="compositionally biased region" description="Basic and acidic residues" evidence="2">
    <location>
        <begin position="16"/>
        <end position="34"/>
    </location>
</feature>
<feature type="region of interest" description="Disordered" evidence="2">
    <location>
        <begin position="362"/>
        <end position="404"/>
    </location>
</feature>
<comment type="caution">
    <text evidence="4">The sequence shown here is derived from an EMBL/GenBank/DDBJ whole genome shotgun (WGS) entry which is preliminary data.</text>
</comment>
<dbReference type="EMBL" id="JAUUTY010000007">
    <property type="protein sequence ID" value="KAK1612816.1"/>
    <property type="molecule type" value="Genomic_DNA"/>
</dbReference>
<evidence type="ECO:0000313" key="5">
    <source>
        <dbReference type="Proteomes" id="UP001231189"/>
    </source>
</evidence>
<dbReference type="PANTHER" id="PTHR33026">
    <property type="entry name" value="OS06G0360600 PROTEIN"/>
    <property type="match status" value="1"/>
</dbReference>
<dbReference type="Pfam" id="PF04195">
    <property type="entry name" value="Transposase_28"/>
    <property type="match status" value="1"/>
</dbReference>
<evidence type="ECO:0000256" key="1">
    <source>
        <dbReference type="SAM" id="Coils"/>
    </source>
</evidence>
<feature type="region of interest" description="Disordered" evidence="2">
    <location>
        <begin position="703"/>
        <end position="751"/>
    </location>
</feature>
<keyword evidence="5" id="KW-1185">Reference proteome</keyword>
<protein>
    <recommendedName>
        <fullName evidence="3">Transposase (putative) gypsy type domain-containing protein</fullName>
    </recommendedName>
</protein>
<evidence type="ECO:0000256" key="2">
    <source>
        <dbReference type="SAM" id="MobiDB-lite"/>
    </source>
</evidence>
<evidence type="ECO:0000313" key="4">
    <source>
        <dbReference type="EMBL" id="KAK1612816.1"/>
    </source>
</evidence>
<gene>
    <name evidence="4" type="ORF">QYE76_036489</name>
</gene>
<dbReference type="PANTHER" id="PTHR33026:SF7">
    <property type="entry name" value="OS03G0100275 PROTEIN"/>
    <property type="match status" value="1"/>
</dbReference>
<sequence length="751" mass="82733">MATPISSAPPPFAKLDPSKDSGKEVEGTSAHPEKTSGAGQTEQQAEEAAKKSKARKRDSEAKGKWWPCTTTEMELKNLEAEGFLQPGSWRSVPNEPAPAPRDDEMVLTKALVERGFSFPPSDFFREILKTYGLQPHNISPNSVLAISNHVALCEGHLRVTPELPLFQYYFSVKKEKIRQTSELATCGSVTFIIRPGRVYPPTDRHESARYWSGGFFYLKDVSDPASDRKLPSFKNCPATELPSWTHCPHFSDSPQLTRAVRRICKLTEEGLTGKDLTLSWFTKRIQPLQHRDRLMFEYTGRDDPMRATKDNLSADAIDKRIRVLIKIPRELHVHVCNKDIHTEGSGTALEALEESELGTLLRVPSTGNADPEAASEAEAPEAPRPAKRKKPAPSSPYAKHPRETLSIAATRKAEAEKKRLSLINTSNKGQPAIQHFFKPSGSGSQPPKAPRVPKKKARPSPASFPITPEVEVPPKASSASKPDPKDIIDIDDLPEDPVHHGDSAKGTSSPIPPPDQPSSAFAGPTEGEQEQKAKLLQVTNAIRVNLQPTPSLQKLTLAERHAEVSAMLNKTTRKLHEDLRIHVLEQITEIEGLRQNAENSQKAIQLLETRLKEESVKHSSFDELSAKVKVLEAENESLKAFIQESSSKETEARKELSEKHARDLAELNEKLERSQGRVISTIAKNKVLEAEAEAIDKLIFQEEAGEPEYYGEGSGSSGEHSGGNSGDDSEAGSGDSDDGSSYQQSEEEDSE</sequence>
<evidence type="ECO:0000259" key="3">
    <source>
        <dbReference type="Pfam" id="PF04195"/>
    </source>
</evidence>
<dbReference type="AlphaFoldDB" id="A0AAD8VPE4"/>
<keyword evidence="1" id="KW-0175">Coiled coil</keyword>
<name>A0AAD8VPE4_LOLMU</name>
<dbReference type="InterPro" id="IPR007321">
    <property type="entry name" value="Transposase_28"/>
</dbReference>
<feature type="region of interest" description="Disordered" evidence="2">
    <location>
        <begin position="1"/>
        <end position="68"/>
    </location>
</feature>
<feature type="compositionally biased region" description="Acidic residues" evidence="2">
    <location>
        <begin position="727"/>
        <end position="738"/>
    </location>
</feature>
<accession>A0AAD8VPE4</accession>
<feature type="coiled-coil region" evidence="1">
    <location>
        <begin position="590"/>
        <end position="677"/>
    </location>
</feature>
<feature type="compositionally biased region" description="Gly residues" evidence="2">
    <location>
        <begin position="712"/>
        <end position="725"/>
    </location>
</feature>
<organism evidence="4 5">
    <name type="scientific">Lolium multiflorum</name>
    <name type="common">Italian ryegrass</name>
    <name type="synonym">Lolium perenne subsp. multiflorum</name>
    <dbReference type="NCBI Taxonomy" id="4521"/>
    <lineage>
        <taxon>Eukaryota</taxon>
        <taxon>Viridiplantae</taxon>
        <taxon>Streptophyta</taxon>
        <taxon>Embryophyta</taxon>
        <taxon>Tracheophyta</taxon>
        <taxon>Spermatophyta</taxon>
        <taxon>Magnoliopsida</taxon>
        <taxon>Liliopsida</taxon>
        <taxon>Poales</taxon>
        <taxon>Poaceae</taxon>
        <taxon>BOP clade</taxon>
        <taxon>Pooideae</taxon>
        <taxon>Poodae</taxon>
        <taxon>Poeae</taxon>
        <taxon>Poeae Chloroplast Group 2 (Poeae type)</taxon>
        <taxon>Loliodinae</taxon>
        <taxon>Loliinae</taxon>
        <taxon>Lolium</taxon>
    </lineage>
</organism>
<dbReference type="Proteomes" id="UP001231189">
    <property type="component" value="Unassembled WGS sequence"/>
</dbReference>
<feature type="region of interest" description="Disordered" evidence="2">
    <location>
        <begin position="422"/>
        <end position="531"/>
    </location>
</feature>
<feature type="domain" description="Transposase (putative) gypsy type" evidence="3">
    <location>
        <begin position="107"/>
        <end position="173"/>
    </location>
</feature>
<reference evidence="4" key="1">
    <citation type="submission" date="2023-07" db="EMBL/GenBank/DDBJ databases">
        <title>A chromosome-level genome assembly of Lolium multiflorum.</title>
        <authorList>
            <person name="Chen Y."/>
            <person name="Copetti D."/>
            <person name="Kolliker R."/>
            <person name="Studer B."/>
        </authorList>
    </citation>
    <scope>NUCLEOTIDE SEQUENCE</scope>
    <source>
        <strain evidence="4">02402/16</strain>
        <tissue evidence="4">Leaf</tissue>
    </source>
</reference>
<proteinExistence type="predicted"/>